<sequence length="152" mass="16501">MNRILIPRTLRGPRRFLAVGISAAACTSCLVFRNPNVQLHVQSPVERPSTTPRTTVQRSGFSTSVIRQISSGSLAGCLTGLLAAMLSKTLIFIGSLIALSLHISSRFHRGFSYMPRISRLLGSSTIYQAGVENPWFTSSFAVAFALATFARL</sequence>
<proteinExistence type="predicted"/>
<keyword evidence="3" id="KW-1185">Reference proteome</keyword>
<dbReference type="EMBL" id="CP072755">
    <property type="protein sequence ID" value="QUC19625.1"/>
    <property type="molecule type" value="Genomic_DNA"/>
</dbReference>
<accession>A0A8E5HQ58</accession>
<dbReference type="PROSITE" id="PS51257">
    <property type="entry name" value="PROKAR_LIPOPROTEIN"/>
    <property type="match status" value="1"/>
</dbReference>
<keyword evidence="1" id="KW-1133">Transmembrane helix</keyword>
<evidence type="ECO:0000256" key="1">
    <source>
        <dbReference type="SAM" id="Phobius"/>
    </source>
</evidence>
<keyword evidence="1" id="KW-0812">Transmembrane</keyword>
<keyword evidence="1" id="KW-0472">Membrane</keyword>
<organism evidence="2 3">
    <name type="scientific">Ustilaginoidea virens</name>
    <name type="common">Rice false smut fungus</name>
    <name type="synonym">Villosiclava virens</name>
    <dbReference type="NCBI Taxonomy" id="1159556"/>
    <lineage>
        <taxon>Eukaryota</taxon>
        <taxon>Fungi</taxon>
        <taxon>Dikarya</taxon>
        <taxon>Ascomycota</taxon>
        <taxon>Pezizomycotina</taxon>
        <taxon>Sordariomycetes</taxon>
        <taxon>Hypocreomycetidae</taxon>
        <taxon>Hypocreales</taxon>
        <taxon>Clavicipitaceae</taxon>
        <taxon>Ustilaginoidea</taxon>
    </lineage>
</organism>
<dbReference type="OrthoDB" id="4948971at2759"/>
<dbReference type="Proteomes" id="UP000027002">
    <property type="component" value="Chromosome 3"/>
</dbReference>
<dbReference type="RefSeq" id="XP_042997298.1">
    <property type="nucleotide sequence ID" value="XM_043141364.1"/>
</dbReference>
<protein>
    <recommendedName>
        <fullName evidence="4">Transmembrane protein</fullName>
    </recommendedName>
</protein>
<gene>
    <name evidence="2" type="ORF">UV8b_03866</name>
</gene>
<evidence type="ECO:0008006" key="4">
    <source>
        <dbReference type="Google" id="ProtNLM"/>
    </source>
</evidence>
<dbReference type="AlphaFoldDB" id="A0A8E5HQ58"/>
<evidence type="ECO:0000313" key="3">
    <source>
        <dbReference type="Proteomes" id="UP000027002"/>
    </source>
</evidence>
<reference evidence="2" key="1">
    <citation type="submission" date="2020-03" db="EMBL/GenBank/DDBJ databases">
        <title>A mixture of massive structural variations and highly conserved coding sequences in Ustilaginoidea virens genome.</title>
        <authorList>
            <person name="Zhang K."/>
            <person name="Zhao Z."/>
            <person name="Zhang Z."/>
            <person name="Li Y."/>
            <person name="Hsiang T."/>
            <person name="Sun W."/>
        </authorList>
    </citation>
    <scope>NUCLEOTIDE SEQUENCE</scope>
    <source>
        <strain evidence="2">UV-8b</strain>
    </source>
</reference>
<dbReference type="KEGG" id="uvi:66064644"/>
<name>A0A8E5HQ58_USTVR</name>
<feature type="transmembrane region" description="Helical" evidence="1">
    <location>
        <begin position="73"/>
        <end position="99"/>
    </location>
</feature>
<dbReference type="GeneID" id="66064644"/>
<evidence type="ECO:0000313" key="2">
    <source>
        <dbReference type="EMBL" id="QUC19625.1"/>
    </source>
</evidence>